<reference evidence="2" key="1">
    <citation type="submission" date="2021-02" db="EMBL/GenBank/DDBJ databases">
        <authorList>
            <person name="Nowell W R."/>
        </authorList>
    </citation>
    <scope>NUCLEOTIDE SEQUENCE</scope>
</reference>
<dbReference type="EMBL" id="CAJNOK010007671">
    <property type="protein sequence ID" value="CAF1041167.1"/>
    <property type="molecule type" value="Genomic_DNA"/>
</dbReference>
<organism evidence="2 5">
    <name type="scientific">Didymodactylos carnosus</name>
    <dbReference type="NCBI Taxonomy" id="1234261"/>
    <lineage>
        <taxon>Eukaryota</taxon>
        <taxon>Metazoa</taxon>
        <taxon>Spiralia</taxon>
        <taxon>Gnathifera</taxon>
        <taxon>Rotifera</taxon>
        <taxon>Eurotatoria</taxon>
        <taxon>Bdelloidea</taxon>
        <taxon>Philodinida</taxon>
        <taxon>Philodinidae</taxon>
        <taxon>Didymodactylos</taxon>
    </lineage>
</organism>
<sequence>MKLHVKKYEKPNPTVVKQSKTPVVGLKNEINEDDNQEFKKWCRIRHDALQQLLLMRTKYFQGQSSKILGIADDLSSSDKHEQSQIKKKKRNFEWINILLPYLSEYNPYCSLCAKHKDYGSLKNTNVFTSYVISAIFYCQHDSYPFLCVIRVSLNGQLLIVTRSDKNNMNKDQPNRVMHTNQKCAPPIRRDAIKRDFKKGQTPPHNFDNTGKAIGTLKKIEAELLADSRYGKNEDESLKNVCAKWITNLSYDLTVKGAVQLLATAPSLMVIVYTEGTVRLYDLLIRQSGSVLSWDATGISQPSDNGKTIIHACVAHIMCFFRKRVVNKYVPEKLQELAMWCCSLLLNTYTWAEMLNNWRLVCSFFLNYYLDKILPTTYESLVDKIRHIRQRGITINDEKTSGKANEKEQQSITNNDPYAFVDDMDGNLMQNDEQEEYIAFFDEEKELDTVTSDLKKIFTVSMMMLKNRLYMNHYQSKNQQIMKKILSF</sequence>
<protein>
    <submittedName>
        <fullName evidence="2">Uncharacterized protein</fullName>
    </submittedName>
</protein>
<dbReference type="Proteomes" id="UP000681722">
    <property type="component" value="Unassembled WGS sequence"/>
</dbReference>
<comment type="caution">
    <text evidence="2">The sequence shown here is derived from an EMBL/GenBank/DDBJ whole genome shotgun (WGS) entry which is preliminary data.</text>
</comment>
<keyword evidence="5" id="KW-1185">Reference proteome</keyword>
<gene>
    <name evidence="2" type="ORF">GPM918_LOCUS26019</name>
    <name evidence="1" type="ORF">OVA965_LOCUS16491</name>
    <name evidence="4" type="ORF">SRO942_LOCUS26101</name>
    <name evidence="3" type="ORF">TMI583_LOCUS16500</name>
</gene>
<accession>A0A814ZUM8</accession>
<dbReference type="Proteomes" id="UP000677228">
    <property type="component" value="Unassembled WGS sequence"/>
</dbReference>
<dbReference type="Proteomes" id="UP000663829">
    <property type="component" value="Unassembled WGS sequence"/>
</dbReference>
<proteinExistence type="predicted"/>
<dbReference type="EMBL" id="CAJOBC010013553">
    <property type="protein sequence ID" value="CAF4016469.1"/>
    <property type="molecule type" value="Genomic_DNA"/>
</dbReference>
<dbReference type="EMBL" id="CAJNOQ010010319">
    <property type="protein sequence ID" value="CAF1248618.1"/>
    <property type="molecule type" value="Genomic_DNA"/>
</dbReference>
<dbReference type="AlphaFoldDB" id="A0A814ZUM8"/>
<evidence type="ECO:0000313" key="1">
    <source>
        <dbReference type="EMBL" id="CAF1041167.1"/>
    </source>
</evidence>
<dbReference type="Proteomes" id="UP000682733">
    <property type="component" value="Unassembled WGS sequence"/>
</dbReference>
<dbReference type="OrthoDB" id="413122at2759"/>
<name>A0A814ZUM8_9BILA</name>
<evidence type="ECO:0000313" key="2">
    <source>
        <dbReference type="EMBL" id="CAF1248618.1"/>
    </source>
</evidence>
<evidence type="ECO:0000313" key="3">
    <source>
        <dbReference type="EMBL" id="CAF3809283.1"/>
    </source>
</evidence>
<evidence type="ECO:0000313" key="4">
    <source>
        <dbReference type="EMBL" id="CAF4016469.1"/>
    </source>
</evidence>
<dbReference type="EMBL" id="CAJOBA010007682">
    <property type="protein sequence ID" value="CAF3809283.1"/>
    <property type="molecule type" value="Genomic_DNA"/>
</dbReference>
<evidence type="ECO:0000313" key="5">
    <source>
        <dbReference type="Proteomes" id="UP000663829"/>
    </source>
</evidence>